<keyword evidence="5 8" id="KW-0732">Signal</keyword>
<sequence length="389" mass="45112">MSAKYIKFIILLNMILLSYCTLSRSDKKGKEEVAKIKYKTGPVNKSVFDNNLVSKNIKWKDVVQWSKAYNKDKSKTFSGDMVLGYVTPWNNHGYDIAKWFGSKFTHVSPVWLQLKVNQNRYQITGAHDIDTGWMKAVRKSGSANSVQNKFIERQYTVKKKKVWQHGDFMNLVKKTSKQEEKNFDGFVIEVWNQLPTADLIKLMPDAIAFISERVRHEGYTFILVIPPPLYHRNAPGIFRAPEFKKLVDFVDAFSLMTYDYSSLQNPGPNSPIKWIKSCVEHFVPDQSSLQRRKILVGLNLYGLDHSVTGGSHIIGKQYLETVENYKPKYIYDEESAEHFFEYQSPRGRHTVFYPTVYSIHLRRKLAEELGTGLSLWELGQGLDYFYDLI</sequence>
<evidence type="ECO:0000256" key="4">
    <source>
        <dbReference type="ARBA" id="ARBA00022525"/>
    </source>
</evidence>
<dbReference type="PANTHER" id="PTHR46066:SF2">
    <property type="entry name" value="CHITINASE DOMAIN-CONTAINING PROTEIN 1"/>
    <property type="match status" value="1"/>
</dbReference>
<dbReference type="AlphaFoldDB" id="A0A5N5TE10"/>
<keyword evidence="6" id="KW-0458">Lysosome</keyword>
<dbReference type="GO" id="GO:0008061">
    <property type="term" value="F:chitin binding"/>
    <property type="evidence" value="ECO:0007669"/>
    <property type="project" value="InterPro"/>
</dbReference>
<accession>A0A5N5TE10</accession>
<feature type="signal peptide" evidence="8">
    <location>
        <begin position="1"/>
        <end position="25"/>
    </location>
</feature>
<dbReference type="Gene3D" id="3.20.20.80">
    <property type="entry name" value="Glycosidases"/>
    <property type="match status" value="1"/>
</dbReference>
<feature type="domain" description="GH18" evidence="9">
    <location>
        <begin position="80"/>
        <end position="389"/>
    </location>
</feature>
<comment type="similarity">
    <text evidence="3">Belongs to the glycosyl hydrolase 18 family.</text>
</comment>
<name>A0A5N5TE10_9CRUS</name>
<dbReference type="PROSITE" id="PS51910">
    <property type="entry name" value="GH18_2"/>
    <property type="match status" value="1"/>
</dbReference>
<dbReference type="InterPro" id="IPR029070">
    <property type="entry name" value="Chitinase_insertion_sf"/>
</dbReference>
<protein>
    <recommendedName>
        <fullName evidence="7">Chitinase domain-containing protein 1</fullName>
    </recommendedName>
</protein>
<dbReference type="Gene3D" id="3.10.50.10">
    <property type="match status" value="1"/>
</dbReference>
<proteinExistence type="inferred from homology"/>
<evidence type="ECO:0000256" key="7">
    <source>
        <dbReference type="ARBA" id="ARBA00040976"/>
    </source>
</evidence>
<dbReference type="GO" id="GO:0005576">
    <property type="term" value="C:extracellular region"/>
    <property type="evidence" value="ECO:0007669"/>
    <property type="project" value="UniProtKB-SubCell"/>
</dbReference>
<evidence type="ECO:0000256" key="8">
    <source>
        <dbReference type="SAM" id="SignalP"/>
    </source>
</evidence>
<dbReference type="Pfam" id="PF00704">
    <property type="entry name" value="Glyco_hydro_18"/>
    <property type="match status" value="1"/>
</dbReference>
<dbReference type="InterPro" id="IPR011583">
    <property type="entry name" value="Chitinase_II/V-like_cat"/>
</dbReference>
<comment type="subcellular location">
    <subcellularLocation>
        <location evidence="1">Lysosome</location>
    </subcellularLocation>
    <subcellularLocation>
        <location evidence="2">Secreted</location>
    </subcellularLocation>
</comment>
<dbReference type="FunFam" id="3.10.50.10:FF:000002">
    <property type="entry name" value="Chitinase domain-containing protein 1"/>
    <property type="match status" value="1"/>
</dbReference>
<dbReference type="CDD" id="cd02876">
    <property type="entry name" value="GH18_SI-CLP"/>
    <property type="match status" value="1"/>
</dbReference>
<evidence type="ECO:0000256" key="1">
    <source>
        <dbReference type="ARBA" id="ARBA00004371"/>
    </source>
</evidence>
<dbReference type="SMART" id="SM00636">
    <property type="entry name" value="Glyco_18"/>
    <property type="match status" value="1"/>
</dbReference>
<dbReference type="GO" id="GO:0070492">
    <property type="term" value="F:oligosaccharide binding"/>
    <property type="evidence" value="ECO:0007669"/>
    <property type="project" value="TreeGrafter"/>
</dbReference>
<evidence type="ECO:0000313" key="11">
    <source>
        <dbReference type="Proteomes" id="UP000326759"/>
    </source>
</evidence>
<dbReference type="GO" id="GO:0012505">
    <property type="term" value="C:endomembrane system"/>
    <property type="evidence" value="ECO:0007669"/>
    <property type="project" value="TreeGrafter"/>
</dbReference>
<evidence type="ECO:0000256" key="2">
    <source>
        <dbReference type="ARBA" id="ARBA00004613"/>
    </source>
</evidence>
<dbReference type="SUPFAM" id="SSF51445">
    <property type="entry name" value="(Trans)glycosidases"/>
    <property type="match status" value="1"/>
</dbReference>
<keyword evidence="11" id="KW-1185">Reference proteome</keyword>
<keyword evidence="4" id="KW-0964">Secreted</keyword>
<evidence type="ECO:0000259" key="9">
    <source>
        <dbReference type="PROSITE" id="PS51910"/>
    </source>
</evidence>
<reference evidence="10 11" key="1">
    <citation type="journal article" date="2019" name="PLoS Biol.">
        <title>Sex chromosomes control vertical transmission of feminizing Wolbachia symbionts in an isopod.</title>
        <authorList>
            <person name="Becking T."/>
            <person name="Chebbi M.A."/>
            <person name="Giraud I."/>
            <person name="Moumen B."/>
            <person name="Laverre T."/>
            <person name="Caubet Y."/>
            <person name="Peccoud J."/>
            <person name="Gilbert C."/>
            <person name="Cordaux R."/>
        </authorList>
    </citation>
    <scope>NUCLEOTIDE SEQUENCE [LARGE SCALE GENOMIC DNA]</scope>
    <source>
        <strain evidence="10">ANa2</strain>
        <tissue evidence="10">Whole body excluding digestive tract and cuticle</tissue>
    </source>
</reference>
<dbReference type="InterPro" id="IPR017853">
    <property type="entry name" value="GH"/>
</dbReference>
<dbReference type="Proteomes" id="UP000326759">
    <property type="component" value="Unassembled WGS sequence"/>
</dbReference>
<dbReference type="OrthoDB" id="10254444at2759"/>
<comment type="caution">
    <text evidence="10">The sequence shown here is derived from an EMBL/GenBank/DDBJ whole genome shotgun (WGS) entry which is preliminary data.</text>
</comment>
<dbReference type="InterPro" id="IPR001223">
    <property type="entry name" value="Glyco_hydro18_cat"/>
</dbReference>
<dbReference type="PANTHER" id="PTHR46066">
    <property type="entry name" value="CHITINASE DOMAIN-CONTAINING PROTEIN 1 FAMILY MEMBER"/>
    <property type="match status" value="1"/>
</dbReference>
<evidence type="ECO:0000256" key="3">
    <source>
        <dbReference type="ARBA" id="ARBA00009336"/>
    </source>
</evidence>
<evidence type="ECO:0000256" key="5">
    <source>
        <dbReference type="ARBA" id="ARBA00022729"/>
    </source>
</evidence>
<evidence type="ECO:0000256" key="6">
    <source>
        <dbReference type="ARBA" id="ARBA00023228"/>
    </source>
</evidence>
<organism evidence="10 11">
    <name type="scientific">Armadillidium nasatum</name>
    <dbReference type="NCBI Taxonomy" id="96803"/>
    <lineage>
        <taxon>Eukaryota</taxon>
        <taxon>Metazoa</taxon>
        <taxon>Ecdysozoa</taxon>
        <taxon>Arthropoda</taxon>
        <taxon>Crustacea</taxon>
        <taxon>Multicrustacea</taxon>
        <taxon>Malacostraca</taxon>
        <taxon>Eumalacostraca</taxon>
        <taxon>Peracarida</taxon>
        <taxon>Isopoda</taxon>
        <taxon>Oniscidea</taxon>
        <taxon>Crinocheta</taxon>
        <taxon>Armadillidiidae</taxon>
        <taxon>Armadillidium</taxon>
    </lineage>
</organism>
<evidence type="ECO:0000313" key="10">
    <source>
        <dbReference type="EMBL" id="KAB7504904.1"/>
    </source>
</evidence>
<dbReference type="EMBL" id="SEYY01002127">
    <property type="protein sequence ID" value="KAB7504904.1"/>
    <property type="molecule type" value="Genomic_DNA"/>
</dbReference>
<gene>
    <name evidence="10" type="primary">Chid1</name>
    <name evidence="10" type="ORF">Anas_00351</name>
</gene>
<dbReference type="GO" id="GO:0005975">
    <property type="term" value="P:carbohydrate metabolic process"/>
    <property type="evidence" value="ECO:0007669"/>
    <property type="project" value="InterPro"/>
</dbReference>
<dbReference type="GO" id="GO:0005764">
    <property type="term" value="C:lysosome"/>
    <property type="evidence" value="ECO:0007669"/>
    <property type="project" value="UniProtKB-SubCell"/>
</dbReference>
<feature type="chain" id="PRO_5024317324" description="Chitinase domain-containing protein 1" evidence="8">
    <location>
        <begin position="26"/>
        <end position="389"/>
    </location>
</feature>